<gene>
    <name evidence="2" type="ORF">7S2_28</name>
</gene>
<organism evidence="2">
    <name type="scientific">uncultured Caudovirales phage</name>
    <dbReference type="NCBI Taxonomy" id="2100421"/>
    <lineage>
        <taxon>Viruses</taxon>
        <taxon>Duplodnaviria</taxon>
        <taxon>Heunggongvirae</taxon>
        <taxon>Uroviricota</taxon>
        <taxon>Caudoviricetes</taxon>
        <taxon>Peduoviridae</taxon>
        <taxon>Maltschvirus</taxon>
        <taxon>Maltschvirus maltsch</taxon>
    </lineage>
</organism>
<dbReference type="EMBL" id="MF417939">
    <property type="protein sequence ID" value="ASN72021.1"/>
    <property type="molecule type" value="Genomic_DNA"/>
</dbReference>
<protein>
    <submittedName>
        <fullName evidence="2">Uncharacterized protein</fullName>
    </submittedName>
</protein>
<name>A0A2H4JH28_9CAUD</name>
<reference evidence="2" key="1">
    <citation type="submission" date="2017-06" db="EMBL/GenBank/DDBJ databases">
        <title>Novel phages from South African skin metaviromes.</title>
        <authorList>
            <person name="van Zyl L.J."/>
            <person name="Abrahams Y."/>
            <person name="Stander E.A."/>
            <person name="Kirby B.M."/>
            <person name="Clavaud C."/>
            <person name="Farcet C."/>
            <person name="Breton L."/>
            <person name="Trindade M.I."/>
        </authorList>
    </citation>
    <scope>NUCLEOTIDE SEQUENCE</scope>
</reference>
<evidence type="ECO:0000256" key="1">
    <source>
        <dbReference type="SAM" id="MobiDB-lite"/>
    </source>
</evidence>
<evidence type="ECO:0000313" key="2">
    <source>
        <dbReference type="EMBL" id="ASN72021.1"/>
    </source>
</evidence>
<proteinExistence type="predicted"/>
<feature type="region of interest" description="Disordered" evidence="1">
    <location>
        <begin position="1"/>
        <end position="31"/>
    </location>
</feature>
<feature type="compositionally biased region" description="Basic and acidic residues" evidence="1">
    <location>
        <begin position="1"/>
        <end position="19"/>
    </location>
</feature>
<sequence>MTDHDGLKKLREPFPERQVNKLPKPYKRDSQKGQCRECDGYHGLPAVHLDYVGHAALTDRLLEVDPEWNWEPFSVDEHGLPLFDRHGGLWIRLTICGVTRIGYGDADGKSGANAVKEAIGDALRNGGMRFGAALDLWHKGDLHDAEEAKGQQLPPADEARAELLEVLTTKGVDPKLASEKFRSDFGAELKHATDVDAIKSLIIHFRGLS</sequence>
<accession>A0A2H4JH28</accession>